<dbReference type="AlphaFoldDB" id="A0AAV9RR90"/>
<dbReference type="Proteomes" id="UP001311232">
    <property type="component" value="Unassembled WGS sequence"/>
</dbReference>
<reference evidence="2 3" key="1">
    <citation type="submission" date="2021-06" db="EMBL/GenBank/DDBJ databases">
        <authorList>
            <person name="Palmer J.M."/>
        </authorList>
    </citation>
    <scope>NUCLEOTIDE SEQUENCE [LARGE SCALE GENOMIC DNA]</scope>
    <source>
        <strain evidence="2 3">MEX-2019</strain>
        <tissue evidence="2">Muscle</tissue>
    </source>
</reference>
<dbReference type="EMBL" id="JAHHUM010001481">
    <property type="protein sequence ID" value="KAK5611395.1"/>
    <property type="molecule type" value="Genomic_DNA"/>
</dbReference>
<feature type="compositionally biased region" description="Polar residues" evidence="1">
    <location>
        <begin position="67"/>
        <end position="89"/>
    </location>
</feature>
<proteinExistence type="predicted"/>
<sequence length="308" mass="34181">MEARATMHRTTTPTPKHAKQRRTECSNEHPKQKPCTKPTPGKCAPTSPLKKKSPAKVHPLAPRKNPHQSPQKAESPQSQNQNPARSRGQSTPRSAPTSPPATPMQTRIRNWNLDKEPESKSEPPRSKRCPSLPKANHPPPPRKKTYTHPNIRTTPRTHKTLDSQVDSAPPPPTDPAPRQQSAILEGESTCTEMVPTCQFRRPLRPPMRRTPPGWCRVPEHAPAQNPGDIPARTQAPPGPARTPAQGWHSPKTQSPQAHARSAQEQPGHQASNLCPPVQAPQKHRMQPPDFCPFLIHPATAELFEYFSI</sequence>
<feature type="region of interest" description="Disordered" evidence="1">
    <location>
        <begin position="1"/>
        <end position="189"/>
    </location>
</feature>
<feature type="compositionally biased region" description="Polar residues" evidence="1">
    <location>
        <begin position="250"/>
        <end position="272"/>
    </location>
</feature>
<feature type="region of interest" description="Disordered" evidence="1">
    <location>
        <begin position="201"/>
        <end position="287"/>
    </location>
</feature>
<accession>A0AAV9RR90</accession>
<organism evidence="2 3">
    <name type="scientific">Crenichthys baileyi</name>
    <name type="common">White River springfish</name>
    <dbReference type="NCBI Taxonomy" id="28760"/>
    <lineage>
        <taxon>Eukaryota</taxon>
        <taxon>Metazoa</taxon>
        <taxon>Chordata</taxon>
        <taxon>Craniata</taxon>
        <taxon>Vertebrata</taxon>
        <taxon>Euteleostomi</taxon>
        <taxon>Actinopterygii</taxon>
        <taxon>Neopterygii</taxon>
        <taxon>Teleostei</taxon>
        <taxon>Neoteleostei</taxon>
        <taxon>Acanthomorphata</taxon>
        <taxon>Ovalentaria</taxon>
        <taxon>Atherinomorphae</taxon>
        <taxon>Cyprinodontiformes</taxon>
        <taxon>Goodeidae</taxon>
        <taxon>Crenichthys</taxon>
    </lineage>
</organism>
<evidence type="ECO:0000313" key="3">
    <source>
        <dbReference type="Proteomes" id="UP001311232"/>
    </source>
</evidence>
<comment type="caution">
    <text evidence="2">The sequence shown here is derived from an EMBL/GenBank/DDBJ whole genome shotgun (WGS) entry which is preliminary data.</text>
</comment>
<evidence type="ECO:0000313" key="2">
    <source>
        <dbReference type="EMBL" id="KAK5611395.1"/>
    </source>
</evidence>
<feature type="compositionally biased region" description="Basic and acidic residues" evidence="1">
    <location>
        <begin position="21"/>
        <end position="31"/>
    </location>
</feature>
<evidence type="ECO:0000256" key="1">
    <source>
        <dbReference type="SAM" id="MobiDB-lite"/>
    </source>
</evidence>
<gene>
    <name evidence="2" type="ORF">CRENBAI_017403</name>
</gene>
<protein>
    <submittedName>
        <fullName evidence="2">Uncharacterized protein</fullName>
    </submittedName>
</protein>
<name>A0AAV9RR90_9TELE</name>
<feature type="compositionally biased region" description="Basic and acidic residues" evidence="1">
    <location>
        <begin position="112"/>
        <end position="125"/>
    </location>
</feature>
<keyword evidence="3" id="KW-1185">Reference proteome</keyword>